<evidence type="ECO:0000313" key="1">
    <source>
        <dbReference type="EMBL" id="WOT40758.1"/>
    </source>
</evidence>
<reference evidence="1 2" key="2">
    <citation type="journal article" date="2024" name="Microb. Biotechnol.">
        <title>The involvement of multiple ABC transporters in daunorubicin efflux in Streptomyces coeruleorubidus.</title>
        <authorList>
            <person name="Dong J."/>
            <person name="Ning J."/>
            <person name="Tian Y."/>
            <person name="Li H."/>
            <person name="Chen H."/>
            <person name="Guan W."/>
        </authorList>
    </citation>
    <scope>NUCLEOTIDE SEQUENCE [LARGE SCALE GENOMIC DNA]</scope>
    <source>
        <strain evidence="1 2">CICC 11043</strain>
    </source>
</reference>
<sequence length="93" mass="9891">MISEQQPAAGDRDIARRGPSRSVFFDVAYQASGGSVGGQLQGLQVGAQGREVERRAGRRGRLFLGEEEQLLVRRGRLVRGRAVQGAAGAARGT</sequence>
<gene>
    <name evidence="1" type="ORF">R5U08_41510</name>
</gene>
<organism evidence="1 2">
    <name type="scientific">Streptomyces coeruleorubidus</name>
    <dbReference type="NCBI Taxonomy" id="116188"/>
    <lineage>
        <taxon>Bacteria</taxon>
        <taxon>Bacillati</taxon>
        <taxon>Actinomycetota</taxon>
        <taxon>Actinomycetes</taxon>
        <taxon>Kitasatosporales</taxon>
        <taxon>Streptomycetaceae</taxon>
        <taxon>Streptomyces</taxon>
    </lineage>
</organism>
<name>A0ABZ0KS45_STRC4</name>
<protein>
    <submittedName>
        <fullName evidence="1">Uncharacterized protein</fullName>
    </submittedName>
</protein>
<reference evidence="1 2" key="1">
    <citation type="journal article" date="2021" name="J. Microbiol. Biotechnol.">
        <title>An Efficient Markerless Deletion System Suitable for the Industrial Strains of Streptomyces.</title>
        <authorList>
            <person name="Dong J."/>
            <person name="Wei J."/>
            <person name="Li H."/>
            <person name="Zhao S."/>
            <person name="Guan W."/>
        </authorList>
    </citation>
    <scope>NUCLEOTIDE SEQUENCE [LARGE SCALE GENOMIC DNA]</scope>
    <source>
        <strain evidence="1 2">CICC 11043</strain>
    </source>
</reference>
<proteinExistence type="predicted"/>
<geneLocation type="plasmid" evidence="1 2">
    <name>unnamed</name>
</geneLocation>
<accession>A0ABZ0KS45</accession>
<keyword evidence="2" id="KW-1185">Reference proteome</keyword>
<evidence type="ECO:0000313" key="2">
    <source>
        <dbReference type="Proteomes" id="UP001305002"/>
    </source>
</evidence>
<keyword evidence="1" id="KW-0614">Plasmid</keyword>
<dbReference type="RefSeq" id="WP_317928415.1">
    <property type="nucleotide sequence ID" value="NZ_CP137525.1"/>
</dbReference>
<dbReference type="EMBL" id="CP137525">
    <property type="protein sequence ID" value="WOT40758.1"/>
    <property type="molecule type" value="Genomic_DNA"/>
</dbReference>
<dbReference type="Proteomes" id="UP001305002">
    <property type="component" value="Plasmid unnamed"/>
</dbReference>